<dbReference type="Gene3D" id="3.40.50.12230">
    <property type="match status" value="1"/>
</dbReference>
<dbReference type="SUPFAM" id="SSF50486">
    <property type="entry name" value="FMT C-terminal domain-like"/>
    <property type="match status" value="1"/>
</dbReference>
<dbReference type="GO" id="GO:0005829">
    <property type="term" value="C:cytosol"/>
    <property type="evidence" value="ECO:0007669"/>
    <property type="project" value="TreeGrafter"/>
</dbReference>
<dbReference type="PANTHER" id="PTHR11138:SF5">
    <property type="entry name" value="METHIONYL-TRNA FORMYLTRANSFERASE, MITOCHONDRIAL"/>
    <property type="match status" value="1"/>
</dbReference>
<feature type="domain" description="Formyl transferase N-terminal" evidence="1">
    <location>
        <begin position="16"/>
        <end position="195"/>
    </location>
</feature>
<dbReference type="EMBL" id="LAZR01014702">
    <property type="protein sequence ID" value="KKM16309.1"/>
    <property type="molecule type" value="Genomic_DNA"/>
</dbReference>
<proteinExistence type="predicted"/>
<name>A0A0F9I9E5_9ZZZZ</name>
<evidence type="ECO:0000259" key="2">
    <source>
        <dbReference type="Pfam" id="PF02911"/>
    </source>
</evidence>
<dbReference type="SUPFAM" id="SSF53328">
    <property type="entry name" value="Formyltransferase"/>
    <property type="match status" value="1"/>
</dbReference>
<dbReference type="InterPro" id="IPR036477">
    <property type="entry name" value="Formyl_transf_N_sf"/>
</dbReference>
<evidence type="ECO:0008006" key="4">
    <source>
        <dbReference type="Google" id="ProtNLM"/>
    </source>
</evidence>
<dbReference type="Pfam" id="PF02911">
    <property type="entry name" value="Formyl_trans_C"/>
    <property type="match status" value="1"/>
</dbReference>
<evidence type="ECO:0000313" key="3">
    <source>
        <dbReference type="EMBL" id="KKM16309.1"/>
    </source>
</evidence>
<dbReference type="InterPro" id="IPR005793">
    <property type="entry name" value="Formyl_trans_C"/>
</dbReference>
<dbReference type="InterPro" id="IPR011034">
    <property type="entry name" value="Formyl_transferase-like_C_sf"/>
</dbReference>
<dbReference type="PANTHER" id="PTHR11138">
    <property type="entry name" value="METHIONYL-TRNA FORMYLTRANSFERASE"/>
    <property type="match status" value="1"/>
</dbReference>
<reference evidence="3" key="1">
    <citation type="journal article" date="2015" name="Nature">
        <title>Complex archaea that bridge the gap between prokaryotes and eukaryotes.</title>
        <authorList>
            <person name="Spang A."/>
            <person name="Saw J.H."/>
            <person name="Jorgensen S.L."/>
            <person name="Zaremba-Niedzwiedzka K."/>
            <person name="Martijn J."/>
            <person name="Lind A.E."/>
            <person name="van Eijk R."/>
            <person name="Schleper C."/>
            <person name="Guy L."/>
            <person name="Ettema T.J."/>
        </authorList>
    </citation>
    <scope>NUCLEOTIDE SEQUENCE</scope>
</reference>
<dbReference type="GO" id="GO:0004479">
    <property type="term" value="F:methionyl-tRNA formyltransferase activity"/>
    <property type="evidence" value="ECO:0007669"/>
    <property type="project" value="TreeGrafter"/>
</dbReference>
<feature type="domain" description="Formyl transferase C-terminal" evidence="2">
    <location>
        <begin position="227"/>
        <end position="271"/>
    </location>
</feature>
<comment type="caution">
    <text evidence="3">The sequence shown here is derived from an EMBL/GenBank/DDBJ whole genome shotgun (WGS) entry which is preliminary data.</text>
</comment>
<protein>
    <recommendedName>
        <fullName evidence="4">Formyl transferase N-terminal domain-containing protein</fullName>
    </recommendedName>
</protein>
<evidence type="ECO:0000259" key="1">
    <source>
        <dbReference type="Pfam" id="PF00551"/>
    </source>
</evidence>
<dbReference type="AlphaFoldDB" id="A0A0F9I9E5"/>
<sequence length="283" mass="33334">MNKESESRIKELPIKVVFMGRKPGSCKALEYLIKNGIQVEVVVTLPRIYHTFYNERLADIANNYGIPVVSDIDLYKYINNEKNGKKKNFNFSLENIDLVISYLFWRRIQNPLIKLPRLGCINFHPAPLPDFKGVFGYNLAIYENLKYWGVSAHHVIHELDAGDIIKVFKFDIDPKKETTISLERKSQQFLYNLFESVIDDFLEKKILPRFPNEGGRYTHAQEFTTLRRINFSDSQDEIDRKIRASWYPPYNGAFIEINGKEYTIINEEILKRIGRYYHFNSEF</sequence>
<gene>
    <name evidence="3" type="ORF">LCGC14_1687150</name>
</gene>
<dbReference type="InterPro" id="IPR002376">
    <property type="entry name" value="Formyl_transf_N"/>
</dbReference>
<accession>A0A0F9I9E5</accession>
<organism evidence="3">
    <name type="scientific">marine sediment metagenome</name>
    <dbReference type="NCBI Taxonomy" id="412755"/>
    <lineage>
        <taxon>unclassified sequences</taxon>
        <taxon>metagenomes</taxon>
        <taxon>ecological metagenomes</taxon>
    </lineage>
</organism>
<dbReference type="Pfam" id="PF00551">
    <property type="entry name" value="Formyl_trans_N"/>
    <property type="match status" value="1"/>
</dbReference>